<dbReference type="SUPFAM" id="SSF143081">
    <property type="entry name" value="BB1717-like"/>
    <property type="match status" value="1"/>
</dbReference>
<keyword evidence="11" id="KW-1185">Reference proteome</keyword>
<dbReference type="GO" id="GO:0016829">
    <property type="term" value="F:lyase activity"/>
    <property type="evidence" value="ECO:0007669"/>
    <property type="project" value="UniProtKB-KW"/>
</dbReference>
<comment type="similarity">
    <text evidence="1 8">Belongs to the SOS response-associated peptidase family.</text>
</comment>
<dbReference type="InterPro" id="IPR003738">
    <property type="entry name" value="SRAP"/>
</dbReference>
<dbReference type="InterPro" id="IPR036590">
    <property type="entry name" value="SRAP-like"/>
</dbReference>
<evidence type="ECO:0000256" key="2">
    <source>
        <dbReference type="ARBA" id="ARBA00022670"/>
    </source>
</evidence>
<keyword evidence="5" id="KW-0190">Covalent protein-DNA linkage</keyword>
<dbReference type="EC" id="3.4.-.-" evidence="8"/>
<dbReference type="Proteomes" id="UP000236728">
    <property type="component" value="Unassembled WGS sequence"/>
</dbReference>
<keyword evidence="7" id="KW-0456">Lyase</keyword>
<dbReference type="PANTHER" id="PTHR13604">
    <property type="entry name" value="DC12-RELATED"/>
    <property type="match status" value="1"/>
</dbReference>
<evidence type="ECO:0000256" key="5">
    <source>
        <dbReference type="ARBA" id="ARBA00023124"/>
    </source>
</evidence>
<accession>A0A1H6BXL4</accession>
<keyword evidence="3" id="KW-0227">DNA damage</keyword>
<dbReference type="Pfam" id="PF02586">
    <property type="entry name" value="SRAP"/>
    <property type="match status" value="1"/>
</dbReference>
<proteinExistence type="inferred from homology"/>
<dbReference type="GO" id="GO:0003697">
    <property type="term" value="F:single-stranded DNA binding"/>
    <property type="evidence" value="ECO:0007669"/>
    <property type="project" value="InterPro"/>
</dbReference>
<feature type="region of interest" description="Disordered" evidence="9">
    <location>
        <begin position="238"/>
        <end position="271"/>
    </location>
</feature>
<sequence>MCGRYALKSSRKAIAAWFGVDEDSLPPFGANFNVAPQTFQPVVRLSPTTGEHEVVMLRWGLIPIWAKSSREGAMRFNARAEDLATTPSFREALRKRRCLVPADAFYEWQKLGPKSKYPHAIAMRDGSLYAFAGLWDRWKEPGHGDDEGEWLETFTIITTDPNELMEPIHNRMPVIIPRRDYDRWLGSETSEDDRLPLDLLRPFPAEEMTAWRVGDKVGNVRNTEADLLEEISADEIACEEEQAAEQPKLTKPKPAKHPKKNDDGGQGSLFG</sequence>
<dbReference type="GO" id="GO:0106300">
    <property type="term" value="P:protein-DNA covalent cross-linking repair"/>
    <property type="evidence" value="ECO:0007669"/>
    <property type="project" value="InterPro"/>
</dbReference>
<evidence type="ECO:0000256" key="4">
    <source>
        <dbReference type="ARBA" id="ARBA00022801"/>
    </source>
</evidence>
<gene>
    <name evidence="10" type="ORF">SAMN05421819_4037</name>
</gene>
<dbReference type="EMBL" id="FNVA01000008">
    <property type="protein sequence ID" value="SEG65441.1"/>
    <property type="molecule type" value="Genomic_DNA"/>
</dbReference>
<dbReference type="GO" id="GO:0006508">
    <property type="term" value="P:proteolysis"/>
    <property type="evidence" value="ECO:0007669"/>
    <property type="project" value="UniProtKB-KW"/>
</dbReference>
<keyword evidence="4 8" id="KW-0378">Hydrolase</keyword>
<evidence type="ECO:0000256" key="3">
    <source>
        <dbReference type="ARBA" id="ARBA00022763"/>
    </source>
</evidence>
<dbReference type="OrthoDB" id="9782620at2"/>
<dbReference type="PANTHER" id="PTHR13604:SF0">
    <property type="entry name" value="ABASIC SITE PROCESSING PROTEIN HMCES"/>
    <property type="match status" value="1"/>
</dbReference>
<dbReference type="Gene3D" id="3.90.1680.10">
    <property type="entry name" value="SOS response associated peptidase-like"/>
    <property type="match status" value="1"/>
</dbReference>
<reference evidence="10 11" key="1">
    <citation type="submission" date="2016-10" db="EMBL/GenBank/DDBJ databases">
        <authorList>
            <person name="de Groot N.N."/>
        </authorList>
    </citation>
    <scope>NUCLEOTIDE SEQUENCE [LARGE SCALE GENOMIC DNA]</scope>
    <source>
        <strain evidence="10 11">DSM 22489</strain>
    </source>
</reference>
<keyword evidence="6" id="KW-0238">DNA-binding</keyword>
<evidence type="ECO:0000256" key="7">
    <source>
        <dbReference type="ARBA" id="ARBA00023239"/>
    </source>
</evidence>
<organism evidence="10 11">
    <name type="scientific">Bryocella elongata</name>
    <dbReference type="NCBI Taxonomy" id="863522"/>
    <lineage>
        <taxon>Bacteria</taxon>
        <taxon>Pseudomonadati</taxon>
        <taxon>Acidobacteriota</taxon>
        <taxon>Terriglobia</taxon>
        <taxon>Terriglobales</taxon>
        <taxon>Acidobacteriaceae</taxon>
        <taxon>Bryocella</taxon>
    </lineage>
</organism>
<evidence type="ECO:0000256" key="1">
    <source>
        <dbReference type="ARBA" id="ARBA00008136"/>
    </source>
</evidence>
<feature type="compositionally biased region" description="Basic residues" evidence="9">
    <location>
        <begin position="250"/>
        <end position="259"/>
    </location>
</feature>
<evidence type="ECO:0000256" key="8">
    <source>
        <dbReference type="RuleBase" id="RU364100"/>
    </source>
</evidence>
<evidence type="ECO:0000313" key="11">
    <source>
        <dbReference type="Proteomes" id="UP000236728"/>
    </source>
</evidence>
<evidence type="ECO:0000256" key="6">
    <source>
        <dbReference type="ARBA" id="ARBA00023125"/>
    </source>
</evidence>
<keyword evidence="2 8" id="KW-0645">Protease</keyword>
<protein>
    <recommendedName>
        <fullName evidence="8">Abasic site processing protein</fullName>
        <ecNumber evidence="8">3.4.-.-</ecNumber>
    </recommendedName>
</protein>
<name>A0A1H6BXL4_9BACT</name>
<dbReference type="GO" id="GO:0008233">
    <property type="term" value="F:peptidase activity"/>
    <property type="evidence" value="ECO:0007669"/>
    <property type="project" value="UniProtKB-KW"/>
</dbReference>
<evidence type="ECO:0000313" key="10">
    <source>
        <dbReference type="EMBL" id="SEG65441.1"/>
    </source>
</evidence>
<dbReference type="RefSeq" id="WP_103934891.1">
    <property type="nucleotide sequence ID" value="NZ_FNVA01000008.1"/>
</dbReference>
<dbReference type="AlphaFoldDB" id="A0A1H6BXL4"/>
<evidence type="ECO:0000256" key="9">
    <source>
        <dbReference type="SAM" id="MobiDB-lite"/>
    </source>
</evidence>